<keyword evidence="1" id="KW-1133">Transmembrane helix</keyword>
<protein>
    <submittedName>
        <fullName evidence="2">Uncharacterized protein</fullName>
    </submittedName>
</protein>
<keyword evidence="1" id="KW-0812">Transmembrane</keyword>
<sequence length="114" mass="12717">MPPACICVRSKWTKQPTTEEATRASGIFPFFAHSGKKPEDKEKPARNAPGSFGFCILYVGVTLICKSLLASQTTRRTHSYQSSEGHSPFLPKRSTIKVPPFHQYHSGGLFVSFW</sequence>
<keyword evidence="1" id="KW-0472">Membrane</keyword>
<organism evidence="2">
    <name type="scientific">Grammatophora oceanica</name>
    <dbReference type="NCBI Taxonomy" id="210454"/>
    <lineage>
        <taxon>Eukaryota</taxon>
        <taxon>Sar</taxon>
        <taxon>Stramenopiles</taxon>
        <taxon>Ochrophyta</taxon>
        <taxon>Bacillariophyta</taxon>
        <taxon>Fragilariophyceae</taxon>
        <taxon>Fragilariophycidae</taxon>
        <taxon>Rhabdonematales</taxon>
        <taxon>Grammatophoraceae</taxon>
        <taxon>Grammatophora</taxon>
    </lineage>
</organism>
<accession>A0A7S1Y2R5</accession>
<reference evidence="2" key="1">
    <citation type="submission" date="2021-01" db="EMBL/GenBank/DDBJ databases">
        <authorList>
            <person name="Corre E."/>
            <person name="Pelletier E."/>
            <person name="Niang G."/>
            <person name="Scheremetjew M."/>
            <person name="Finn R."/>
            <person name="Kale V."/>
            <person name="Holt S."/>
            <person name="Cochrane G."/>
            <person name="Meng A."/>
            <person name="Brown T."/>
            <person name="Cohen L."/>
        </authorList>
    </citation>
    <scope>NUCLEOTIDE SEQUENCE</scope>
    <source>
        <strain evidence="2">CCMP 410</strain>
    </source>
</reference>
<dbReference type="EMBL" id="HBGK01003875">
    <property type="protein sequence ID" value="CAD9273159.1"/>
    <property type="molecule type" value="Transcribed_RNA"/>
</dbReference>
<name>A0A7S1Y2R5_9STRA</name>
<evidence type="ECO:0000256" key="1">
    <source>
        <dbReference type="SAM" id="Phobius"/>
    </source>
</evidence>
<feature type="transmembrane region" description="Helical" evidence="1">
    <location>
        <begin position="51"/>
        <end position="69"/>
    </location>
</feature>
<dbReference type="AlphaFoldDB" id="A0A7S1Y2R5"/>
<proteinExistence type="predicted"/>
<gene>
    <name evidence="2" type="ORF">GOCE00092_LOCUS2066</name>
</gene>
<evidence type="ECO:0000313" key="2">
    <source>
        <dbReference type="EMBL" id="CAD9273159.1"/>
    </source>
</evidence>